<organism evidence="2 3">
    <name type="scientific">Hymenobacter lucidus</name>
    <dbReference type="NCBI Taxonomy" id="2880930"/>
    <lineage>
        <taxon>Bacteria</taxon>
        <taxon>Pseudomonadati</taxon>
        <taxon>Bacteroidota</taxon>
        <taxon>Cytophagia</taxon>
        <taxon>Cytophagales</taxon>
        <taxon>Hymenobacteraceae</taxon>
        <taxon>Hymenobacter</taxon>
    </lineage>
</organism>
<keyword evidence="3" id="KW-1185">Reference proteome</keyword>
<gene>
    <name evidence="2" type="ORF">LGH74_14030</name>
</gene>
<comment type="caution">
    <text evidence="2">The sequence shown here is derived from an EMBL/GenBank/DDBJ whole genome shotgun (WGS) entry which is preliminary data.</text>
</comment>
<name>A0ABS8ASC6_9BACT</name>
<evidence type="ECO:0008006" key="4">
    <source>
        <dbReference type="Google" id="ProtNLM"/>
    </source>
</evidence>
<dbReference type="RefSeq" id="WP_226176617.1">
    <property type="nucleotide sequence ID" value="NZ_JAJADR010000003.1"/>
</dbReference>
<keyword evidence="1" id="KW-0812">Transmembrane</keyword>
<feature type="transmembrane region" description="Helical" evidence="1">
    <location>
        <begin position="138"/>
        <end position="158"/>
    </location>
</feature>
<feature type="transmembrane region" description="Helical" evidence="1">
    <location>
        <begin position="98"/>
        <end position="118"/>
    </location>
</feature>
<dbReference type="EMBL" id="JAJADR010000003">
    <property type="protein sequence ID" value="MCB2409105.1"/>
    <property type="molecule type" value="Genomic_DNA"/>
</dbReference>
<dbReference type="Proteomes" id="UP001165296">
    <property type="component" value="Unassembled WGS sequence"/>
</dbReference>
<proteinExistence type="predicted"/>
<evidence type="ECO:0000256" key="1">
    <source>
        <dbReference type="SAM" id="Phobius"/>
    </source>
</evidence>
<keyword evidence="1" id="KW-1133">Transmembrane helix</keyword>
<reference evidence="2" key="1">
    <citation type="submission" date="2021-10" db="EMBL/GenBank/DDBJ databases">
        <authorList>
            <person name="Dean J.D."/>
            <person name="Kim M.K."/>
            <person name="Newey C.N."/>
            <person name="Stoker T.S."/>
            <person name="Thompson D.W."/>
            <person name="Grose J.H."/>
        </authorList>
    </citation>
    <scope>NUCLEOTIDE SEQUENCE</scope>
    <source>
        <strain evidence="2">BT178</strain>
    </source>
</reference>
<accession>A0ABS8ASC6</accession>
<protein>
    <recommendedName>
        <fullName evidence="4">DUF2306 domain-containing protein</fullName>
    </recommendedName>
</protein>
<feature type="transmembrane region" description="Helical" evidence="1">
    <location>
        <begin position="252"/>
        <end position="271"/>
    </location>
</feature>
<feature type="transmembrane region" description="Helical" evidence="1">
    <location>
        <begin position="170"/>
        <end position="190"/>
    </location>
</feature>
<feature type="transmembrane region" description="Helical" evidence="1">
    <location>
        <begin position="31"/>
        <end position="50"/>
    </location>
</feature>
<feature type="transmembrane region" description="Helical" evidence="1">
    <location>
        <begin position="220"/>
        <end position="240"/>
    </location>
</feature>
<evidence type="ECO:0000313" key="2">
    <source>
        <dbReference type="EMBL" id="MCB2409105.1"/>
    </source>
</evidence>
<evidence type="ECO:0000313" key="3">
    <source>
        <dbReference type="Proteomes" id="UP001165296"/>
    </source>
</evidence>
<sequence length="280" mass="30697">MSQSKPQSTTAEASGNPVRQLLTVLHRSSPILSWAGWLHMPLVVLALLLLPFDDRLVLGLHVWFKPLKFALSDIIYVWTLGWLLADLPAAAQRAVRRISWGVGISIMVEILVIFLQAARGTTSHFNIGTALDGLLFSTMGIFIMLNTVLLMWALGLMLRHRPFGPEAYVWGMRLGVVLFLVGSAVGGSMIHHLGHTVGGADGGPGLPGLGWSTRHGDLRAAHFLGLHALQALPLFGWLLTRYFPQLQNRGQAVGITLFALLYTSGVAWLYWHAMQGLPLF</sequence>
<feature type="transmembrane region" description="Helical" evidence="1">
    <location>
        <begin position="70"/>
        <end position="91"/>
    </location>
</feature>
<keyword evidence="1" id="KW-0472">Membrane</keyword>